<name>A0A109UL32_9GAMM</name>
<evidence type="ECO:0000256" key="1">
    <source>
        <dbReference type="ARBA" id="ARBA00023015"/>
    </source>
</evidence>
<evidence type="ECO:0000313" key="7">
    <source>
        <dbReference type="Proteomes" id="UP000063387"/>
    </source>
</evidence>
<dbReference type="RefSeq" id="WP_066445361.1">
    <property type="nucleotide sequence ID" value="NZ_CP014226.1"/>
</dbReference>
<dbReference type="Gene3D" id="1.10.357.10">
    <property type="entry name" value="Tetracycline Repressor, domain 2"/>
    <property type="match status" value="1"/>
</dbReference>
<accession>A0A109UL32</accession>
<dbReference type="Pfam" id="PF00440">
    <property type="entry name" value="TetR_N"/>
    <property type="match status" value="1"/>
</dbReference>
<dbReference type="Proteomes" id="UP000063387">
    <property type="component" value="Chromosome"/>
</dbReference>
<dbReference type="OrthoDB" id="5816932at2"/>
<feature type="DNA-binding region" description="H-T-H motif" evidence="4">
    <location>
        <begin position="35"/>
        <end position="54"/>
    </location>
</feature>
<dbReference type="InterPro" id="IPR050109">
    <property type="entry name" value="HTH-type_TetR-like_transc_reg"/>
</dbReference>
<organism evidence="6 7">
    <name type="scientific">Halomonas chromatireducens</name>
    <dbReference type="NCBI Taxonomy" id="507626"/>
    <lineage>
        <taxon>Bacteria</taxon>
        <taxon>Pseudomonadati</taxon>
        <taxon>Pseudomonadota</taxon>
        <taxon>Gammaproteobacteria</taxon>
        <taxon>Oceanospirillales</taxon>
        <taxon>Halomonadaceae</taxon>
        <taxon>Halomonas</taxon>
    </lineage>
</organism>
<keyword evidence="3" id="KW-0804">Transcription</keyword>
<dbReference type="InterPro" id="IPR049484">
    <property type="entry name" value="Rv0078-like_C"/>
</dbReference>
<dbReference type="AlphaFoldDB" id="A0A109UL32"/>
<evidence type="ECO:0000259" key="5">
    <source>
        <dbReference type="PROSITE" id="PS50977"/>
    </source>
</evidence>
<evidence type="ECO:0000256" key="3">
    <source>
        <dbReference type="ARBA" id="ARBA00023163"/>
    </source>
</evidence>
<dbReference type="InterPro" id="IPR001647">
    <property type="entry name" value="HTH_TetR"/>
</dbReference>
<evidence type="ECO:0000313" key="6">
    <source>
        <dbReference type="EMBL" id="AMC99886.1"/>
    </source>
</evidence>
<dbReference type="GO" id="GO:0000976">
    <property type="term" value="F:transcription cis-regulatory region binding"/>
    <property type="evidence" value="ECO:0007669"/>
    <property type="project" value="TreeGrafter"/>
</dbReference>
<proteinExistence type="predicted"/>
<dbReference type="InterPro" id="IPR009057">
    <property type="entry name" value="Homeodomain-like_sf"/>
</dbReference>
<feature type="domain" description="HTH tetR-type" evidence="5">
    <location>
        <begin position="12"/>
        <end position="72"/>
    </location>
</feature>
<dbReference type="PATRIC" id="fig|507626.3.peg.796"/>
<dbReference type="PROSITE" id="PS01081">
    <property type="entry name" value="HTH_TETR_1"/>
    <property type="match status" value="1"/>
</dbReference>
<dbReference type="GO" id="GO:0003700">
    <property type="term" value="F:DNA-binding transcription factor activity"/>
    <property type="evidence" value="ECO:0007669"/>
    <property type="project" value="TreeGrafter"/>
</dbReference>
<dbReference type="InterPro" id="IPR023772">
    <property type="entry name" value="DNA-bd_HTH_TetR-type_CS"/>
</dbReference>
<dbReference type="EMBL" id="CP014226">
    <property type="protein sequence ID" value="AMC99886.1"/>
    <property type="molecule type" value="Genomic_DNA"/>
</dbReference>
<dbReference type="KEGG" id="hco:LOKO_00805"/>
<dbReference type="PANTHER" id="PTHR30055:SF234">
    <property type="entry name" value="HTH-TYPE TRANSCRIPTIONAL REGULATOR BETI"/>
    <property type="match status" value="1"/>
</dbReference>
<keyword evidence="1" id="KW-0805">Transcription regulation</keyword>
<dbReference type="PROSITE" id="PS50977">
    <property type="entry name" value="HTH_TETR_2"/>
    <property type="match status" value="1"/>
</dbReference>
<dbReference type="PRINTS" id="PR00455">
    <property type="entry name" value="HTHTETR"/>
</dbReference>
<protein>
    <submittedName>
        <fullName evidence="6">Transposon Tn10 TetC protein</fullName>
    </submittedName>
</protein>
<keyword evidence="2 4" id="KW-0238">DNA-binding</keyword>
<evidence type="ECO:0000256" key="2">
    <source>
        <dbReference type="ARBA" id="ARBA00023125"/>
    </source>
</evidence>
<dbReference type="Pfam" id="PF21351">
    <property type="entry name" value="TetR_C_41"/>
    <property type="match status" value="1"/>
</dbReference>
<dbReference type="SUPFAM" id="SSF46689">
    <property type="entry name" value="Homeodomain-like"/>
    <property type="match status" value="1"/>
</dbReference>
<reference evidence="6 7" key="1">
    <citation type="journal article" date="2016" name="Genome Announc.">
        <title>Draft Genome Sequence of 'Halomonas chromatireducens' Strain AGD 8-3, a Haloalkaliphilic Chromate- and Selenite-Reducing Gammaproteobacterium.</title>
        <authorList>
            <person name="Sharko F.S."/>
            <person name="Shapovalova A.A."/>
            <person name="Tsygankova S.V."/>
            <person name="Komova A.V."/>
            <person name="Boulygina E.S."/>
            <person name="Teslyuk A.B."/>
            <person name="Gotovtsev P.M."/>
            <person name="Namsaraev Z.B."/>
            <person name="Khijniak T.V."/>
            <person name="Nedoluzhko A.V."/>
            <person name="Vasilov R.G."/>
        </authorList>
    </citation>
    <scope>NUCLEOTIDE SEQUENCE [LARGE SCALE GENOMIC DNA]</scope>
    <source>
        <strain evidence="6 7">AGD 8-3</strain>
    </source>
</reference>
<gene>
    <name evidence="6" type="primary">tetC</name>
    <name evidence="6" type="ORF">LOKO_00805</name>
</gene>
<dbReference type="PANTHER" id="PTHR30055">
    <property type="entry name" value="HTH-TYPE TRANSCRIPTIONAL REGULATOR RUTR"/>
    <property type="match status" value="1"/>
</dbReference>
<reference evidence="6 7" key="2">
    <citation type="submission" date="2016-02" db="EMBL/GenBank/DDBJ databases">
        <authorList>
            <person name="Wen L."/>
            <person name="He K."/>
            <person name="Yang H."/>
        </authorList>
    </citation>
    <scope>NUCLEOTIDE SEQUENCE [LARGE SCALE GENOMIC DNA]</scope>
    <source>
        <strain evidence="6 7">AGD 8-3</strain>
    </source>
</reference>
<evidence type="ECO:0000256" key="4">
    <source>
        <dbReference type="PROSITE-ProRule" id="PRU00335"/>
    </source>
</evidence>
<sequence length="230" mass="26317">MGVLSQKIAQGRATREKLIAAARAEFGERGYAETSVEEIVRRAELTKGAFYHHFSGKDELFLRVFENIKRELGRAAFVIHGDYKPFSEPDSRNIRMDETFHARSNRDIWRQLNDRCRRYVELHIDPDLRRIVLVDARWVLSWETWQRVEGEHGITLLRADLRIAMRRGIVRALPLPTLATLLTGVLNETCLLVANRPQSEAALDDAMTVISSFLDGLQTDEFRQGSGSLP</sequence>
<keyword evidence="7" id="KW-1185">Reference proteome</keyword>
<dbReference type="STRING" id="507626.LOKO_00805"/>